<organism evidence="2 3">
    <name type="scientific">Steroidobacter flavus</name>
    <dbReference type="NCBI Taxonomy" id="1842136"/>
    <lineage>
        <taxon>Bacteria</taxon>
        <taxon>Pseudomonadati</taxon>
        <taxon>Pseudomonadota</taxon>
        <taxon>Gammaproteobacteria</taxon>
        <taxon>Steroidobacterales</taxon>
        <taxon>Steroidobacteraceae</taxon>
        <taxon>Steroidobacter</taxon>
    </lineage>
</organism>
<evidence type="ECO:0000313" key="3">
    <source>
        <dbReference type="Proteomes" id="UP001595904"/>
    </source>
</evidence>
<gene>
    <name evidence="2" type="ORF">ACFPN2_21930</name>
</gene>
<dbReference type="Proteomes" id="UP001595904">
    <property type="component" value="Unassembled WGS sequence"/>
</dbReference>
<comment type="caution">
    <text evidence="2">The sequence shown here is derived from an EMBL/GenBank/DDBJ whole genome shotgun (WGS) entry which is preliminary data.</text>
</comment>
<keyword evidence="3" id="KW-1185">Reference proteome</keyword>
<accession>A0ABV8SZ67</accession>
<dbReference type="Gene3D" id="1.10.260.40">
    <property type="entry name" value="lambda repressor-like DNA-binding domains"/>
    <property type="match status" value="1"/>
</dbReference>
<feature type="region of interest" description="Disordered" evidence="1">
    <location>
        <begin position="1"/>
        <end position="46"/>
    </location>
</feature>
<reference evidence="3" key="1">
    <citation type="journal article" date="2019" name="Int. J. Syst. Evol. Microbiol.">
        <title>The Global Catalogue of Microorganisms (GCM) 10K type strain sequencing project: providing services to taxonomists for standard genome sequencing and annotation.</title>
        <authorList>
            <consortium name="The Broad Institute Genomics Platform"/>
            <consortium name="The Broad Institute Genome Sequencing Center for Infectious Disease"/>
            <person name="Wu L."/>
            <person name="Ma J."/>
        </authorList>
    </citation>
    <scope>NUCLEOTIDE SEQUENCE [LARGE SCALE GENOMIC DNA]</scope>
    <source>
        <strain evidence="3">CGMCC 1.10759</strain>
    </source>
</reference>
<evidence type="ECO:0000313" key="2">
    <source>
        <dbReference type="EMBL" id="MFC4311759.1"/>
    </source>
</evidence>
<evidence type="ECO:0000256" key="1">
    <source>
        <dbReference type="SAM" id="MobiDB-lite"/>
    </source>
</evidence>
<dbReference type="EMBL" id="JBHSDU010000010">
    <property type="protein sequence ID" value="MFC4311759.1"/>
    <property type="molecule type" value="Genomic_DNA"/>
</dbReference>
<feature type="compositionally biased region" description="Basic and acidic residues" evidence="1">
    <location>
        <begin position="16"/>
        <end position="33"/>
    </location>
</feature>
<dbReference type="SUPFAM" id="SSF47413">
    <property type="entry name" value="lambda repressor-like DNA-binding domains"/>
    <property type="match status" value="1"/>
</dbReference>
<dbReference type="RefSeq" id="WP_380600582.1">
    <property type="nucleotide sequence ID" value="NZ_JBHSDU010000010.1"/>
</dbReference>
<sequence>MSKTSFSRKRGSALRFSDKDRERLNGISDEKAEAQALADPDNPPLTEGQLSRMALAREVRLVREKTGLSQPQFAARYHIGLARLRDFEQARSEPDFVVRVFLRMILEDPNKAHRLVKLVESEANAS</sequence>
<name>A0ABV8SZ67_9GAMM</name>
<proteinExistence type="predicted"/>
<feature type="compositionally biased region" description="Basic residues" evidence="1">
    <location>
        <begin position="1"/>
        <end position="12"/>
    </location>
</feature>
<protein>
    <submittedName>
        <fullName evidence="2">Helix-turn-helix domain-containing protein</fullName>
    </submittedName>
</protein>
<dbReference type="InterPro" id="IPR010982">
    <property type="entry name" value="Lambda_DNA-bd_dom_sf"/>
</dbReference>